<name>A0ABN8PGS5_9CNID</name>
<dbReference type="Gene3D" id="2.60.120.200">
    <property type="match status" value="1"/>
</dbReference>
<feature type="chain" id="PRO_5045280786" evidence="2">
    <location>
        <begin position="24"/>
        <end position="424"/>
    </location>
</feature>
<protein>
    <submittedName>
        <fullName evidence="3">Uncharacterized protein</fullName>
    </submittedName>
</protein>
<reference evidence="3 4" key="1">
    <citation type="submission" date="2022-05" db="EMBL/GenBank/DDBJ databases">
        <authorList>
            <consortium name="Genoscope - CEA"/>
            <person name="William W."/>
        </authorList>
    </citation>
    <scope>NUCLEOTIDE SEQUENCE [LARGE SCALE GENOMIC DNA]</scope>
</reference>
<keyword evidence="2" id="KW-0732">Signal</keyword>
<evidence type="ECO:0000313" key="4">
    <source>
        <dbReference type="Proteomes" id="UP001159427"/>
    </source>
</evidence>
<dbReference type="EMBL" id="CALNXI010000855">
    <property type="protein sequence ID" value="CAH3143438.1"/>
    <property type="molecule type" value="Genomic_DNA"/>
</dbReference>
<dbReference type="InterPro" id="IPR013320">
    <property type="entry name" value="ConA-like_dom_sf"/>
</dbReference>
<evidence type="ECO:0000256" key="2">
    <source>
        <dbReference type="SAM" id="SignalP"/>
    </source>
</evidence>
<accession>A0ABN8PGS5</accession>
<evidence type="ECO:0000313" key="3">
    <source>
        <dbReference type="EMBL" id="CAH3143438.1"/>
    </source>
</evidence>
<dbReference type="Proteomes" id="UP001159427">
    <property type="component" value="Unassembled WGS sequence"/>
</dbReference>
<gene>
    <name evidence="3" type="ORF">PEVE_00042867</name>
</gene>
<organism evidence="3 4">
    <name type="scientific">Porites evermanni</name>
    <dbReference type="NCBI Taxonomy" id="104178"/>
    <lineage>
        <taxon>Eukaryota</taxon>
        <taxon>Metazoa</taxon>
        <taxon>Cnidaria</taxon>
        <taxon>Anthozoa</taxon>
        <taxon>Hexacorallia</taxon>
        <taxon>Scleractinia</taxon>
        <taxon>Fungiina</taxon>
        <taxon>Poritidae</taxon>
        <taxon>Porites</taxon>
    </lineage>
</organism>
<keyword evidence="4" id="KW-1185">Reference proteome</keyword>
<feature type="signal peptide" evidence="2">
    <location>
        <begin position="1"/>
        <end position="23"/>
    </location>
</feature>
<dbReference type="SUPFAM" id="SSF49899">
    <property type="entry name" value="Concanavalin A-like lectins/glucanases"/>
    <property type="match status" value="1"/>
</dbReference>
<sequence length="424" mass="46200">MVEVQSSAMILGILLCCLTENTARNPPKIVTKGGSLVLQAGEDGNIVFEPAHGKQVLIGGNALNISGSTGAKGEKGDQGPQGPGGKTGDMGKPGQNGTKGEKGEPGQIVNVNGTDGIRGPPGENGTKGEPGPRGAPGPLFNTVNQSTLRCGNASDYGSVRFMSGFLQVCTEMGWQKLAFQDSLCQTNIPKMNHEAFQTATLAVLFQFNGNLNVNFGPNMNITNITTEYQQKGGRNTTQYVESLMGKAVQLKGQEYINLHGIPADFWTYDEWSVMGLMRFHDDGILGSSKEIPVLGDGEPLKDKGFHLGLIKQKLLFGFYSNDVTGVTTINYNQWYHVTWTWNKNDLANPRKIIIDGNIDKEDKPQNNFKGTSGKTQIGTWWNQNNLRTNVEIDTLYIVNKAVIYPSSSVYQQQCYAKVFNSYMP</sequence>
<comment type="caution">
    <text evidence="3">The sequence shown here is derived from an EMBL/GenBank/DDBJ whole genome shotgun (WGS) entry which is preliminary data.</text>
</comment>
<evidence type="ECO:0000256" key="1">
    <source>
        <dbReference type="SAM" id="MobiDB-lite"/>
    </source>
</evidence>
<feature type="region of interest" description="Disordered" evidence="1">
    <location>
        <begin position="68"/>
        <end position="142"/>
    </location>
</feature>
<dbReference type="PANTHER" id="PTHR24637">
    <property type="entry name" value="COLLAGEN"/>
    <property type="match status" value="1"/>
</dbReference>
<proteinExistence type="predicted"/>
<feature type="compositionally biased region" description="Gly residues" evidence="1">
    <location>
        <begin position="79"/>
        <end position="88"/>
    </location>
</feature>
<dbReference type="Gene3D" id="1.20.5.320">
    <property type="entry name" value="6-Phosphogluconate Dehydrogenase, domain 3"/>
    <property type="match status" value="1"/>
</dbReference>